<dbReference type="VEuPathDB" id="FungiDB:PC110_g5473"/>
<dbReference type="FunFam" id="3.40.50.1820:FF:000057">
    <property type="entry name" value="Lipase"/>
    <property type="match status" value="2"/>
</dbReference>
<dbReference type="EMBL" id="JAENGZ010000079">
    <property type="protein sequence ID" value="KAG6970188.1"/>
    <property type="molecule type" value="Genomic_DNA"/>
</dbReference>
<reference evidence="9" key="1">
    <citation type="submission" date="2021-01" db="EMBL/GenBank/DDBJ databases">
        <title>Phytophthora aleatoria, a newly-described species from Pinus radiata is distinct from Phytophthora cactorum isolates based on comparative genomics.</title>
        <authorList>
            <person name="Mcdougal R."/>
            <person name="Panda P."/>
            <person name="Williams N."/>
            <person name="Studholme D.J."/>
        </authorList>
    </citation>
    <scope>NUCLEOTIDE SEQUENCE</scope>
    <source>
        <strain evidence="9">NZFS 3830</strain>
    </source>
</reference>
<name>A0A8T1UXF6_9STRA</name>
<evidence type="ECO:0000256" key="1">
    <source>
        <dbReference type="ARBA" id="ARBA00010701"/>
    </source>
</evidence>
<evidence type="ECO:0000256" key="6">
    <source>
        <dbReference type="ARBA" id="ARBA00023180"/>
    </source>
</evidence>
<protein>
    <recommendedName>
        <fullName evidence="8">Partial AB-hydrolase lipase domain-containing protein</fullName>
    </recommendedName>
</protein>
<keyword evidence="4" id="KW-0442">Lipid degradation</keyword>
<dbReference type="OrthoDB" id="9974421at2759"/>
<evidence type="ECO:0000256" key="2">
    <source>
        <dbReference type="ARBA" id="ARBA00022729"/>
    </source>
</evidence>
<keyword evidence="2 7" id="KW-0732">Signal</keyword>
<sequence length="893" mass="99527">MAIPRGLTLLLTLCVLLATASVRAEQEVAEAYVDPDDNLTVMEIVKARGYDVEEHKVTTSDNYILTMYRLPKTYTESQLNATAAANKPAVYLIHGLLDSSFTYVCNFRNQSLAFVLADAGYDVWLGNNRGTTWSNQHVTYTTEDDEYWAFSWQEMALYDMPAMINYVLNSTGHSALSYVGHSEGTMQAFAGFSVDQELAKKVSYFGALAPVAYLGHITSPIFELMADSYLDVLFTILGVGPFWETNWLIQGILAKYACAFVDQACGSIINALTGPSDNVNTTRLQVYISQTPAGTSVKNMAHFAQGIRDNTFRYYDYGCSCVRALGLALCSKLICKNKAVYGAFEPPAFDLGAVTYPRMGLYTGTDDWLATSTDISQLRAGLTSATILTDQSVDYNHLDFTWGYNANELIYQDLLTQIAKYVDVGYYPNEILIRHLRHQHVEFICFDFRWLLSFSNLRSPRKIHHYKTQATMLPKTILVILFRVFAALHSTLAKEEKVAVDPDAGLNTVQIIQARGYAVETHKITTADRYVLTMHRIPKSYAETRTGSAAAANKPVVYMQHGLLDSSYTWVLNYRNQSLAFILADLGYDVWLGNNRGNTWSKQHLDYTTDDDEFWDFTWEDMGNYDLPAMINYALSVSGRPMLSYIGHSQGTTQAFVGFSNNQELAKVVSYFGAFTPVAWTGAATSPILVIMAKTYVDSWFQVFGVNEFSPNNPVLQNMLGKYACAWAGVVCDGFIDLIGGPSNNINASRVHVYVTQTPAGSSVKNMAHYAQGIRDNTFASYDYGCSCLRILGIGLCSTLICENKAKYGSFDPPAFPINKMVYPRTGFYNGAQDTLATKTDINQLRAGLPDGTIVHDKTIDFGHIDYTWAHNAHEHVYGDLIAQIQLYEGKSY</sequence>
<dbReference type="PANTHER" id="PTHR11005">
    <property type="entry name" value="LYSOSOMAL ACID LIPASE-RELATED"/>
    <property type="match status" value="1"/>
</dbReference>
<dbReference type="GO" id="GO:0016042">
    <property type="term" value="P:lipid catabolic process"/>
    <property type="evidence" value="ECO:0007669"/>
    <property type="project" value="UniProtKB-KW"/>
</dbReference>
<evidence type="ECO:0000256" key="4">
    <source>
        <dbReference type="ARBA" id="ARBA00022963"/>
    </source>
</evidence>
<feature type="signal peptide" evidence="7">
    <location>
        <begin position="1"/>
        <end position="24"/>
    </location>
</feature>
<keyword evidence="5" id="KW-0443">Lipid metabolism</keyword>
<evidence type="ECO:0000313" key="9">
    <source>
        <dbReference type="EMBL" id="KAG6970188.1"/>
    </source>
</evidence>
<organism evidence="9 10">
    <name type="scientific">Phytophthora cactorum</name>
    <dbReference type="NCBI Taxonomy" id="29920"/>
    <lineage>
        <taxon>Eukaryota</taxon>
        <taxon>Sar</taxon>
        <taxon>Stramenopiles</taxon>
        <taxon>Oomycota</taxon>
        <taxon>Peronosporomycetes</taxon>
        <taxon>Peronosporales</taxon>
        <taxon>Peronosporaceae</taxon>
        <taxon>Phytophthora</taxon>
    </lineage>
</organism>
<evidence type="ECO:0000256" key="7">
    <source>
        <dbReference type="SAM" id="SignalP"/>
    </source>
</evidence>
<proteinExistence type="inferred from homology"/>
<dbReference type="Proteomes" id="UP000688947">
    <property type="component" value="Unassembled WGS sequence"/>
</dbReference>
<dbReference type="VEuPathDB" id="FungiDB:PC110_g5472"/>
<dbReference type="GO" id="GO:0016787">
    <property type="term" value="F:hydrolase activity"/>
    <property type="evidence" value="ECO:0007669"/>
    <property type="project" value="UniProtKB-KW"/>
</dbReference>
<accession>A0A8T1UXF6</accession>
<keyword evidence="6" id="KW-0325">Glycoprotein</keyword>
<feature type="domain" description="Partial AB-hydrolase lipase" evidence="8">
    <location>
        <begin position="509"/>
        <end position="573"/>
    </location>
</feature>
<dbReference type="Pfam" id="PF04083">
    <property type="entry name" value="Abhydro_lipase"/>
    <property type="match status" value="2"/>
</dbReference>
<evidence type="ECO:0000313" key="10">
    <source>
        <dbReference type="Proteomes" id="UP000688947"/>
    </source>
</evidence>
<dbReference type="AlphaFoldDB" id="A0A8T1UXF6"/>
<feature type="domain" description="Partial AB-hydrolase lipase" evidence="8">
    <location>
        <begin position="42"/>
        <end position="106"/>
    </location>
</feature>
<evidence type="ECO:0000256" key="3">
    <source>
        <dbReference type="ARBA" id="ARBA00022801"/>
    </source>
</evidence>
<keyword evidence="3" id="KW-0378">Hydrolase</keyword>
<comment type="similarity">
    <text evidence="1">Belongs to the AB hydrolase superfamily. Lipase family.</text>
</comment>
<evidence type="ECO:0000256" key="5">
    <source>
        <dbReference type="ARBA" id="ARBA00023098"/>
    </source>
</evidence>
<gene>
    <name evidence="9" type="ORF">JG687_00002775</name>
</gene>
<feature type="chain" id="PRO_5035786765" description="Partial AB-hydrolase lipase domain-containing protein" evidence="7">
    <location>
        <begin position="25"/>
        <end position="893"/>
    </location>
</feature>
<evidence type="ECO:0000259" key="8">
    <source>
        <dbReference type="Pfam" id="PF04083"/>
    </source>
</evidence>
<dbReference type="InterPro" id="IPR006693">
    <property type="entry name" value="AB_hydrolase_lipase"/>
</dbReference>
<comment type="caution">
    <text evidence="9">The sequence shown here is derived from an EMBL/GenBank/DDBJ whole genome shotgun (WGS) entry which is preliminary data.</text>
</comment>